<reference evidence="5 6" key="1">
    <citation type="submission" date="2019-11" db="EMBL/GenBank/DDBJ databases">
        <authorList>
            <person name="Im W.T."/>
        </authorList>
    </citation>
    <scope>NUCLEOTIDE SEQUENCE [LARGE SCALE GENOMIC DNA]</scope>
    <source>
        <strain evidence="5 6">SB-02</strain>
    </source>
</reference>
<gene>
    <name evidence="5" type="ORF">GLV81_00125</name>
</gene>
<sequence length="231" mass="26260">MCRSRVGMASSQTQLPMSHSAATTAIFIDQYHPRANGTCAVSIRITHDRKKKYYPTPFALTPDDYKKVMGEKPREPYKGIRLKLNELEQKAARVIAELPLFTWAAFEKAYLQNRAAKDALDTAFQDYADELRAAGRIGTAVSYECAKKSLAAYSPNARFADVTPQFLHNYEKWMAKEGNSITTVGIYLRSLRTIFNNAIAEGLLSKDLYPFGKRRYEIPTKQKREEGTHHR</sequence>
<proteinExistence type="predicted"/>
<dbReference type="Pfam" id="PF17293">
    <property type="entry name" value="Arm-DNA-bind_5"/>
    <property type="match status" value="1"/>
</dbReference>
<dbReference type="KEGG" id="fls:GLV81_00125"/>
<dbReference type="Gene3D" id="1.10.150.130">
    <property type="match status" value="1"/>
</dbReference>
<evidence type="ECO:0000313" key="6">
    <source>
        <dbReference type="Proteomes" id="UP000426027"/>
    </source>
</evidence>
<dbReference type="Proteomes" id="UP000426027">
    <property type="component" value="Chromosome"/>
</dbReference>
<dbReference type="PROSITE" id="PS51900">
    <property type="entry name" value="CB"/>
    <property type="match status" value="1"/>
</dbReference>
<dbReference type="InterPro" id="IPR025269">
    <property type="entry name" value="SAM-like_dom"/>
</dbReference>
<organism evidence="5 6">
    <name type="scientific">Phnomibacter ginsenosidimutans</name>
    <dbReference type="NCBI Taxonomy" id="2676868"/>
    <lineage>
        <taxon>Bacteria</taxon>
        <taxon>Pseudomonadati</taxon>
        <taxon>Bacteroidota</taxon>
        <taxon>Chitinophagia</taxon>
        <taxon>Chitinophagales</taxon>
        <taxon>Chitinophagaceae</taxon>
        <taxon>Phnomibacter</taxon>
    </lineage>
</organism>
<dbReference type="InterPro" id="IPR011010">
    <property type="entry name" value="DNA_brk_join_enz"/>
</dbReference>
<protein>
    <recommendedName>
        <fullName evidence="4">Core-binding (CB) domain-containing protein</fullName>
    </recommendedName>
</protein>
<dbReference type="InterPro" id="IPR010998">
    <property type="entry name" value="Integrase_recombinase_N"/>
</dbReference>
<dbReference type="AlphaFoldDB" id="A0A6I6GIL5"/>
<dbReference type="Pfam" id="PF13102">
    <property type="entry name" value="Phage_int_SAM_5"/>
    <property type="match status" value="1"/>
</dbReference>
<evidence type="ECO:0000259" key="4">
    <source>
        <dbReference type="PROSITE" id="PS51900"/>
    </source>
</evidence>
<dbReference type="SUPFAM" id="SSF56349">
    <property type="entry name" value="DNA breaking-rejoining enzymes"/>
    <property type="match status" value="1"/>
</dbReference>
<name>A0A6I6GIL5_9BACT</name>
<dbReference type="GO" id="GO:0015074">
    <property type="term" value="P:DNA integration"/>
    <property type="evidence" value="ECO:0007669"/>
    <property type="project" value="UniProtKB-KW"/>
</dbReference>
<keyword evidence="2 3" id="KW-0238">DNA-binding</keyword>
<feature type="domain" description="Core-binding (CB)" evidence="4">
    <location>
        <begin position="118"/>
        <end position="199"/>
    </location>
</feature>
<evidence type="ECO:0000256" key="3">
    <source>
        <dbReference type="PROSITE-ProRule" id="PRU01248"/>
    </source>
</evidence>
<evidence type="ECO:0000256" key="1">
    <source>
        <dbReference type="ARBA" id="ARBA00022908"/>
    </source>
</evidence>
<evidence type="ECO:0000313" key="5">
    <source>
        <dbReference type="EMBL" id="QGW26722.1"/>
    </source>
</evidence>
<dbReference type="EMBL" id="CP046566">
    <property type="protein sequence ID" value="QGW26722.1"/>
    <property type="molecule type" value="Genomic_DNA"/>
</dbReference>
<dbReference type="InterPro" id="IPR035386">
    <property type="entry name" value="Arm-DNA-bind_5"/>
</dbReference>
<dbReference type="InterPro" id="IPR044068">
    <property type="entry name" value="CB"/>
</dbReference>
<keyword evidence="1" id="KW-0229">DNA integration</keyword>
<keyword evidence="6" id="KW-1185">Reference proteome</keyword>
<accession>A0A6I6GIL5</accession>
<dbReference type="GO" id="GO:0003677">
    <property type="term" value="F:DNA binding"/>
    <property type="evidence" value="ECO:0007669"/>
    <property type="project" value="UniProtKB-UniRule"/>
</dbReference>
<evidence type="ECO:0000256" key="2">
    <source>
        <dbReference type="ARBA" id="ARBA00023125"/>
    </source>
</evidence>